<evidence type="ECO:0000313" key="3">
    <source>
        <dbReference type="RefSeq" id="XP_039134242.1"/>
    </source>
</evidence>
<gene>
    <name evidence="3" type="primary">LOC120271634</name>
</gene>
<dbReference type="PANTHER" id="PTHR33067">
    <property type="entry name" value="RNA-DIRECTED DNA POLYMERASE-RELATED"/>
    <property type="match status" value="1"/>
</dbReference>
<organism evidence="2 3">
    <name type="scientific">Dioscorea cayennensis subsp. rotundata</name>
    <name type="common">White Guinea yam</name>
    <name type="synonym">Dioscorea rotundata</name>
    <dbReference type="NCBI Taxonomy" id="55577"/>
    <lineage>
        <taxon>Eukaryota</taxon>
        <taxon>Viridiplantae</taxon>
        <taxon>Streptophyta</taxon>
        <taxon>Embryophyta</taxon>
        <taxon>Tracheophyta</taxon>
        <taxon>Spermatophyta</taxon>
        <taxon>Magnoliopsida</taxon>
        <taxon>Liliopsida</taxon>
        <taxon>Dioscoreales</taxon>
        <taxon>Dioscoreaceae</taxon>
        <taxon>Dioscorea</taxon>
    </lineage>
</organism>
<dbReference type="AlphaFoldDB" id="A0AB40C3B6"/>
<accession>A0AB40C3B6</accession>
<reference evidence="3" key="1">
    <citation type="submission" date="2025-08" db="UniProtKB">
        <authorList>
            <consortium name="RefSeq"/>
        </authorList>
    </citation>
    <scope>IDENTIFICATION</scope>
</reference>
<dbReference type="RefSeq" id="XP_039134242.1">
    <property type="nucleotide sequence ID" value="XM_039278308.1"/>
</dbReference>
<feature type="compositionally biased region" description="Polar residues" evidence="1">
    <location>
        <begin position="45"/>
        <end position="57"/>
    </location>
</feature>
<dbReference type="PANTHER" id="PTHR33067:SF35">
    <property type="entry name" value="ASPARTIC PEPTIDASE DDI1-TYPE DOMAIN-CONTAINING PROTEIN"/>
    <property type="match status" value="1"/>
</dbReference>
<dbReference type="GeneID" id="120271634"/>
<dbReference type="Proteomes" id="UP001515500">
    <property type="component" value="Chromosome 11"/>
</dbReference>
<protein>
    <submittedName>
        <fullName evidence="3">Uncharacterized protein LOC120271634</fullName>
    </submittedName>
</protein>
<dbReference type="InterPro" id="IPR021109">
    <property type="entry name" value="Peptidase_aspartic_dom_sf"/>
</dbReference>
<feature type="compositionally biased region" description="Basic and acidic residues" evidence="1">
    <location>
        <begin position="100"/>
        <end position="111"/>
    </location>
</feature>
<evidence type="ECO:0000313" key="2">
    <source>
        <dbReference type="Proteomes" id="UP001515500"/>
    </source>
</evidence>
<dbReference type="Gene3D" id="2.40.70.10">
    <property type="entry name" value="Acid Proteases"/>
    <property type="match status" value="1"/>
</dbReference>
<dbReference type="CDD" id="cd00303">
    <property type="entry name" value="retropepsin_like"/>
    <property type="match status" value="1"/>
</dbReference>
<name>A0AB40C3B6_DIOCR</name>
<feature type="region of interest" description="Disordered" evidence="1">
    <location>
        <begin position="38"/>
        <end position="121"/>
    </location>
</feature>
<proteinExistence type="predicted"/>
<sequence>MISTKTRFVHNEKKLDEFGTILRNLQASIKSLDNQVGQLARGQSERSSGSLPRNTKINPREQLKAVTLRSGRQLEARERGIPSASNDGVAVQEGPNLSDDASKENGRKTVEDSPNSNISKGHEYKPVKYAKFLKLLVTNKKKLEEQGTVALTRNYSAIPEKKMLQKIKDPGSFVIPCVIGEGMTEHALADDGASLNVMPYNLFLKLELEDLRPTRMTLQLPDRSVRRPRGVVEDVLVRVDKLIFPIDFVILDVDDNVEVPLIIGRQFLNISGALIDVKEGKMTLRVGDEQVVFTLPEELLALNPLDEYLNELVCQDAEEELSHPPTQQINQVEGNSSHNGKKIMGVKKMWRKSKEKQKENRKISTLPPDEVDHLFFGNRGKFKVFSCLSLNFPSGNTAPNARGNFPSFVPP</sequence>
<keyword evidence="2" id="KW-1185">Reference proteome</keyword>
<evidence type="ECO:0000256" key="1">
    <source>
        <dbReference type="SAM" id="MobiDB-lite"/>
    </source>
</evidence>